<keyword evidence="1" id="KW-0472">Membrane</keyword>
<dbReference type="InterPro" id="IPR054229">
    <property type="entry name" value="DUF6954"/>
</dbReference>
<dbReference type="EMBL" id="JAFNJU010000002">
    <property type="protein sequence ID" value="MBO1264107.1"/>
    <property type="molecule type" value="Genomic_DNA"/>
</dbReference>
<comment type="caution">
    <text evidence="2">The sequence shown here is derived from an EMBL/GenBank/DDBJ whole genome shotgun (WGS) entry which is preliminary data.</text>
</comment>
<keyword evidence="1" id="KW-0812">Transmembrane</keyword>
<dbReference type="Proteomes" id="UP000664218">
    <property type="component" value="Unassembled WGS sequence"/>
</dbReference>
<feature type="transmembrane region" description="Helical" evidence="1">
    <location>
        <begin position="39"/>
        <end position="58"/>
    </location>
</feature>
<evidence type="ECO:0000313" key="3">
    <source>
        <dbReference type="Proteomes" id="UP000664218"/>
    </source>
</evidence>
<name>A0A939H4L0_9CLOT</name>
<organism evidence="2 3">
    <name type="scientific">Proteiniclasticum aestuarii</name>
    <dbReference type="NCBI Taxonomy" id="2817862"/>
    <lineage>
        <taxon>Bacteria</taxon>
        <taxon>Bacillati</taxon>
        <taxon>Bacillota</taxon>
        <taxon>Clostridia</taxon>
        <taxon>Eubacteriales</taxon>
        <taxon>Clostridiaceae</taxon>
        <taxon>Proteiniclasticum</taxon>
    </lineage>
</organism>
<protein>
    <submittedName>
        <fullName evidence="2">Uncharacterized protein</fullName>
    </submittedName>
</protein>
<sequence length="68" mass="8044">MKSVKVIVDILFVALFLLITFFGIGPVLFADGSDRERLITFLVVLFIYTIWFILLTLWRRKSRKMFSK</sequence>
<keyword evidence="3" id="KW-1185">Reference proteome</keyword>
<reference evidence="2" key="1">
    <citation type="submission" date="2021-03" db="EMBL/GenBank/DDBJ databases">
        <title>Proteiniclasticum marinus sp. nov., isolated from tidal flat sediment.</title>
        <authorList>
            <person name="Namirimu T."/>
            <person name="Yang J.-A."/>
            <person name="Yang S.-H."/>
            <person name="Kim Y.-J."/>
            <person name="Kwon K.K."/>
        </authorList>
    </citation>
    <scope>NUCLEOTIDE SEQUENCE</scope>
    <source>
        <strain evidence="2">SCR006</strain>
    </source>
</reference>
<evidence type="ECO:0000313" key="2">
    <source>
        <dbReference type="EMBL" id="MBO1264107.1"/>
    </source>
</evidence>
<dbReference type="RefSeq" id="WP_207598626.1">
    <property type="nucleotide sequence ID" value="NZ_JAFNJU010000002.1"/>
</dbReference>
<dbReference type="AlphaFoldDB" id="A0A939H4L0"/>
<evidence type="ECO:0000256" key="1">
    <source>
        <dbReference type="SAM" id="Phobius"/>
    </source>
</evidence>
<dbReference type="Pfam" id="PF22268">
    <property type="entry name" value="DUF6954"/>
    <property type="match status" value="1"/>
</dbReference>
<proteinExistence type="predicted"/>
<gene>
    <name evidence="2" type="ORF">J3A84_03485</name>
</gene>
<keyword evidence="1" id="KW-1133">Transmembrane helix</keyword>
<accession>A0A939H4L0</accession>